<name>A0A1C7MM91_GRIFR</name>
<dbReference type="Proteomes" id="UP000092993">
    <property type="component" value="Unassembled WGS sequence"/>
</dbReference>
<evidence type="ECO:0000313" key="1">
    <source>
        <dbReference type="EMBL" id="OBZ77767.1"/>
    </source>
</evidence>
<dbReference type="OrthoDB" id="3231772at2759"/>
<organism evidence="1 2">
    <name type="scientific">Grifola frondosa</name>
    <name type="common">Maitake</name>
    <name type="synonym">Polyporus frondosus</name>
    <dbReference type="NCBI Taxonomy" id="5627"/>
    <lineage>
        <taxon>Eukaryota</taxon>
        <taxon>Fungi</taxon>
        <taxon>Dikarya</taxon>
        <taxon>Basidiomycota</taxon>
        <taxon>Agaricomycotina</taxon>
        <taxon>Agaricomycetes</taxon>
        <taxon>Polyporales</taxon>
        <taxon>Grifolaceae</taxon>
        <taxon>Grifola</taxon>
    </lineage>
</organism>
<dbReference type="OMA" id="WITERRS"/>
<dbReference type="EMBL" id="LUGG01000002">
    <property type="protein sequence ID" value="OBZ77767.1"/>
    <property type="molecule type" value="Genomic_DNA"/>
</dbReference>
<reference evidence="1 2" key="1">
    <citation type="submission" date="2016-03" db="EMBL/GenBank/DDBJ databases">
        <title>Whole genome sequencing of Grifola frondosa 9006-11.</title>
        <authorList>
            <person name="Min B."/>
            <person name="Park H."/>
            <person name="Kim J.-G."/>
            <person name="Cho H."/>
            <person name="Oh Y.-L."/>
            <person name="Kong W.-S."/>
            <person name="Choi I.-G."/>
        </authorList>
    </citation>
    <scope>NUCLEOTIDE SEQUENCE [LARGE SCALE GENOMIC DNA]</scope>
    <source>
        <strain evidence="1 2">9006-11</strain>
    </source>
</reference>
<evidence type="ECO:0000313" key="2">
    <source>
        <dbReference type="Proteomes" id="UP000092993"/>
    </source>
</evidence>
<comment type="caution">
    <text evidence="1">The sequence shown here is derived from an EMBL/GenBank/DDBJ whole genome shotgun (WGS) entry which is preliminary data.</text>
</comment>
<sequence length="150" mass="16625">MAAVASGSSSPIYSESPSSSSCMGGAAECPSPKVNFAFAQIEGDICLVQVPEYAQSGGMSSALMVADVHVYRHEFITQFRYSHKTTVHPADMHILEPIDERCTFYEADKGTVFLARELMARLKALTDARSPFQRYQHQHRPSMRLARVHS</sequence>
<gene>
    <name evidence="1" type="ORF">A0H81_02552</name>
</gene>
<keyword evidence="2" id="KW-1185">Reference proteome</keyword>
<proteinExistence type="predicted"/>
<accession>A0A1C7MM91</accession>
<protein>
    <submittedName>
        <fullName evidence="1">Uncharacterized protein</fullName>
    </submittedName>
</protein>
<dbReference type="AlphaFoldDB" id="A0A1C7MM91"/>